<dbReference type="InterPro" id="IPR050288">
    <property type="entry name" value="Cellulose_deg_GH3"/>
</dbReference>
<dbReference type="EMBL" id="BRVP01000007">
    <property type="protein sequence ID" value="GLB52192.1"/>
    <property type="molecule type" value="Genomic_DNA"/>
</dbReference>
<feature type="domain" description="Fibronectin type III-like" evidence="3">
    <location>
        <begin position="5"/>
        <end position="75"/>
    </location>
</feature>
<dbReference type="AlphaFoldDB" id="A0A9W6EV75"/>
<sequence length="88" mass="10163">MKGGEVMQVYVGYENAKIERPMKVLKGFEKTYLNTGESQNIKVKIPVKELAYWDVNSKSWKVEKIDYSIYVGNSSQNEDLQKLQISVK</sequence>
<dbReference type="Proteomes" id="UP001143545">
    <property type="component" value="Unassembled WGS sequence"/>
</dbReference>
<dbReference type="Pfam" id="PF14310">
    <property type="entry name" value="Fn3-like"/>
    <property type="match status" value="1"/>
</dbReference>
<reference evidence="4" key="1">
    <citation type="submission" date="2022-07" db="EMBL/GenBank/DDBJ databases">
        <title>Taxonomy of Novel Oxalotrophic and Methylotrophic Bacteria.</title>
        <authorList>
            <person name="Sahin N."/>
            <person name="Tani A."/>
        </authorList>
    </citation>
    <scope>NUCLEOTIDE SEQUENCE</scope>
    <source>
        <strain evidence="4">AM327</strain>
    </source>
</reference>
<evidence type="ECO:0000256" key="1">
    <source>
        <dbReference type="ARBA" id="ARBA00005336"/>
    </source>
</evidence>
<protein>
    <recommendedName>
        <fullName evidence="3">Fibronectin type III-like domain-containing protein</fullName>
    </recommendedName>
</protein>
<keyword evidence="2" id="KW-0378">Hydrolase</keyword>
<accession>A0A9W6EV75</accession>
<evidence type="ECO:0000256" key="2">
    <source>
        <dbReference type="ARBA" id="ARBA00022801"/>
    </source>
</evidence>
<proteinExistence type="inferred from homology"/>
<dbReference type="InterPro" id="IPR013783">
    <property type="entry name" value="Ig-like_fold"/>
</dbReference>
<comment type="caution">
    <text evidence="4">The sequence shown here is derived from an EMBL/GenBank/DDBJ whole genome shotgun (WGS) entry which is preliminary data.</text>
</comment>
<dbReference type="Gene3D" id="2.60.40.10">
    <property type="entry name" value="Immunoglobulins"/>
    <property type="match status" value="1"/>
</dbReference>
<keyword evidence="5" id="KW-1185">Reference proteome</keyword>
<dbReference type="InterPro" id="IPR026891">
    <property type="entry name" value="Fn3-like"/>
</dbReference>
<comment type="similarity">
    <text evidence="1">Belongs to the glycosyl hydrolase 3 family.</text>
</comment>
<dbReference type="GO" id="GO:0008422">
    <property type="term" value="F:beta-glucosidase activity"/>
    <property type="evidence" value="ECO:0007669"/>
    <property type="project" value="TreeGrafter"/>
</dbReference>
<dbReference type="PANTHER" id="PTHR42715:SF10">
    <property type="entry name" value="BETA-GLUCOSIDASE"/>
    <property type="match status" value="1"/>
</dbReference>
<evidence type="ECO:0000313" key="4">
    <source>
        <dbReference type="EMBL" id="GLB52192.1"/>
    </source>
</evidence>
<dbReference type="PANTHER" id="PTHR42715">
    <property type="entry name" value="BETA-GLUCOSIDASE"/>
    <property type="match status" value="1"/>
</dbReference>
<evidence type="ECO:0000313" key="5">
    <source>
        <dbReference type="Proteomes" id="UP001143545"/>
    </source>
</evidence>
<organism evidence="4 5">
    <name type="scientific">Neptunitalea chrysea</name>
    <dbReference type="NCBI Taxonomy" id="1647581"/>
    <lineage>
        <taxon>Bacteria</taxon>
        <taxon>Pseudomonadati</taxon>
        <taxon>Bacteroidota</taxon>
        <taxon>Flavobacteriia</taxon>
        <taxon>Flavobacteriales</taxon>
        <taxon>Flavobacteriaceae</taxon>
        <taxon>Neptunitalea</taxon>
    </lineage>
</organism>
<name>A0A9W6EV75_9FLAO</name>
<dbReference type="SMART" id="SM01217">
    <property type="entry name" value="Fn3_like"/>
    <property type="match status" value="1"/>
</dbReference>
<dbReference type="GO" id="GO:0009251">
    <property type="term" value="P:glucan catabolic process"/>
    <property type="evidence" value="ECO:0007669"/>
    <property type="project" value="TreeGrafter"/>
</dbReference>
<dbReference type="RefSeq" id="WP_281753348.1">
    <property type="nucleotide sequence ID" value="NZ_BRVP01000007.1"/>
</dbReference>
<evidence type="ECO:0000259" key="3">
    <source>
        <dbReference type="SMART" id="SM01217"/>
    </source>
</evidence>
<gene>
    <name evidence="4" type="ORF">NBRC110019_12310</name>
</gene>